<proteinExistence type="predicted"/>
<comment type="caution">
    <text evidence="9">The sequence shown here is derived from an EMBL/GenBank/DDBJ whole genome shotgun (WGS) entry which is preliminary data.</text>
</comment>
<dbReference type="PANTHER" id="PTHR10201:SF323">
    <property type="entry name" value="MATRIX METALLOPROTEINASE-21"/>
    <property type="match status" value="1"/>
</dbReference>
<evidence type="ECO:0000259" key="8">
    <source>
        <dbReference type="Pfam" id="PF18962"/>
    </source>
</evidence>
<dbReference type="GO" id="GO:0030198">
    <property type="term" value="P:extracellular matrix organization"/>
    <property type="evidence" value="ECO:0007669"/>
    <property type="project" value="TreeGrafter"/>
</dbReference>
<gene>
    <name evidence="9" type="ORF">EM932_13410</name>
</gene>
<dbReference type="GO" id="GO:0008270">
    <property type="term" value="F:zinc ion binding"/>
    <property type="evidence" value="ECO:0007669"/>
    <property type="project" value="InterPro"/>
</dbReference>
<dbReference type="Gene3D" id="3.40.390.10">
    <property type="entry name" value="Collagenase (Catalytic Domain)"/>
    <property type="match status" value="1"/>
</dbReference>
<dbReference type="SUPFAM" id="SSF55486">
    <property type="entry name" value="Metalloproteases ('zincins'), catalytic domain"/>
    <property type="match status" value="1"/>
</dbReference>
<keyword evidence="6" id="KW-0482">Metalloprotease</keyword>
<dbReference type="Pfam" id="PF18962">
    <property type="entry name" value="Por_Secre_tail"/>
    <property type="match status" value="1"/>
</dbReference>
<evidence type="ECO:0000256" key="6">
    <source>
        <dbReference type="ARBA" id="ARBA00023049"/>
    </source>
</evidence>
<evidence type="ECO:0000313" key="9">
    <source>
        <dbReference type="EMBL" id="TGV01977.1"/>
    </source>
</evidence>
<organism evidence="9 10">
    <name type="scientific">Flavivirga rizhaonensis</name>
    <dbReference type="NCBI Taxonomy" id="2559571"/>
    <lineage>
        <taxon>Bacteria</taxon>
        <taxon>Pseudomonadati</taxon>
        <taxon>Bacteroidota</taxon>
        <taxon>Flavobacteriia</taxon>
        <taxon>Flavobacteriales</taxon>
        <taxon>Flavobacteriaceae</taxon>
        <taxon>Flavivirga</taxon>
    </lineage>
</organism>
<feature type="domain" description="Secretion system C-terminal sorting" evidence="8">
    <location>
        <begin position="540"/>
        <end position="612"/>
    </location>
</feature>
<name>A0A4S1DV84_9FLAO</name>
<reference evidence="9 10" key="1">
    <citation type="submission" date="2019-04" db="EMBL/GenBank/DDBJ databases">
        <authorList>
            <person name="Liu A."/>
        </authorList>
    </citation>
    <scope>NUCLEOTIDE SEQUENCE [LARGE SCALE GENOMIC DNA]</scope>
    <source>
        <strain evidence="9 10">RZ03</strain>
    </source>
</reference>
<evidence type="ECO:0000256" key="1">
    <source>
        <dbReference type="ARBA" id="ARBA00022670"/>
    </source>
</evidence>
<protein>
    <submittedName>
        <fullName evidence="9">T9SS type A sorting domain-containing protein</fullName>
    </submittedName>
</protein>
<dbReference type="InterPro" id="IPR013783">
    <property type="entry name" value="Ig-like_fold"/>
</dbReference>
<dbReference type="PANTHER" id="PTHR10201">
    <property type="entry name" value="MATRIX METALLOPROTEINASE"/>
    <property type="match status" value="1"/>
</dbReference>
<dbReference type="OrthoDB" id="7574679at2"/>
<dbReference type="NCBIfam" id="TIGR04183">
    <property type="entry name" value="Por_Secre_tail"/>
    <property type="match status" value="1"/>
</dbReference>
<keyword evidence="3" id="KW-0732">Signal</keyword>
<keyword evidence="1" id="KW-0645">Protease</keyword>
<dbReference type="RefSeq" id="WP_135877701.1">
    <property type="nucleotide sequence ID" value="NZ_SRSO01000018.1"/>
</dbReference>
<evidence type="ECO:0000256" key="2">
    <source>
        <dbReference type="ARBA" id="ARBA00022723"/>
    </source>
</evidence>
<keyword evidence="4" id="KW-0378">Hydrolase</keyword>
<dbReference type="GO" id="GO:0030574">
    <property type="term" value="P:collagen catabolic process"/>
    <property type="evidence" value="ECO:0007669"/>
    <property type="project" value="TreeGrafter"/>
</dbReference>
<dbReference type="GO" id="GO:0006508">
    <property type="term" value="P:proteolysis"/>
    <property type="evidence" value="ECO:0007669"/>
    <property type="project" value="UniProtKB-KW"/>
</dbReference>
<keyword evidence="5" id="KW-0862">Zinc</keyword>
<dbReference type="GO" id="GO:0004222">
    <property type="term" value="F:metalloendopeptidase activity"/>
    <property type="evidence" value="ECO:0007669"/>
    <property type="project" value="InterPro"/>
</dbReference>
<dbReference type="GO" id="GO:0031012">
    <property type="term" value="C:extracellular matrix"/>
    <property type="evidence" value="ECO:0007669"/>
    <property type="project" value="InterPro"/>
</dbReference>
<evidence type="ECO:0000259" key="7">
    <source>
        <dbReference type="Pfam" id="PF00413"/>
    </source>
</evidence>
<evidence type="ECO:0000256" key="3">
    <source>
        <dbReference type="ARBA" id="ARBA00022729"/>
    </source>
</evidence>
<dbReference type="InterPro" id="IPR024079">
    <property type="entry name" value="MetalloPept_cat_dom_sf"/>
</dbReference>
<keyword evidence="2" id="KW-0479">Metal-binding</keyword>
<dbReference type="Pfam" id="PF00413">
    <property type="entry name" value="Peptidase_M10"/>
    <property type="match status" value="1"/>
</dbReference>
<feature type="domain" description="Peptidase M10 metallopeptidase" evidence="7">
    <location>
        <begin position="349"/>
        <end position="474"/>
    </location>
</feature>
<dbReference type="EMBL" id="SRSO01000018">
    <property type="protein sequence ID" value="TGV01977.1"/>
    <property type="molecule type" value="Genomic_DNA"/>
</dbReference>
<evidence type="ECO:0000313" key="10">
    <source>
        <dbReference type="Proteomes" id="UP000307602"/>
    </source>
</evidence>
<accession>A0A4S1DV84</accession>
<evidence type="ECO:0000256" key="5">
    <source>
        <dbReference type="ARBA" id="ARBA00022833"/>
    </source>
</evidence>
<sequence>MKTYTLSGLIAITLIYLFNSSVLFAQQLLREIPLQQQIENSSLVVEGKVISKKSFRGLDNNIYTANTVEIYKVFKGEPITSVDVITKGGAIGMECQMVIPSLNLRKGDLGVFTLYNNDISISDKNKITNKLFKVYGAKQGFYKYNLHDDIVTNTLHGEKGISSTFYKKITGHTKSNYKNVSHFDVEKRTSKSSQNKSLLVPSSITFSPTSVSAGTKSTITITIPGGATGNFGDNQGKVSFRDADSGGNDGPPSFNPVYIDALDTQVLSWTSTSITVEVPAEAGTGDIRVTDASSNVIVSSADLTVTHAEINVTFEVPQGSGTMYAFPTRHLDNDGSGGYVFRMETSFDADVEESGAKAAFLSALDTWRCETGVNFTIGSVSSIDEATVDGTNIIRFDNGNELDSGTLGETSYSFSGCGNLGSIQAYPTEIDMVFNDDENWFYGSGLPGLEIDFESVALHELGHAHQLGHVIDTNNDAMHFNLGFGEQLRDLSSNNIIAANNVQSRSESSVPACFVGKSSMSAYACSLSVEDEELNNAIGLYPNPAQSIFYIKNNSFINLEKAVIYDLSGRLINEYDISNTTRTKTIDVTGVSKGIYFVNIHSESAMITRKMILD</sequence>
<keyword evidence="10" id="KW-1185">Reference proteome</keyword>
<dbReference type="InterPro" id="IPR001818">
    <property type="entry name" value="Pept_M10_metallopeptidase"/>
</dbReference>
<dbReference type="Gene3D" id="2.60.40.10">
    <property type="entry name" value="Immunoglobulins"/>
    <property type="match status" value="1"/>
</dbReference>
<dbReference type="AlphaFoldDB" id="A0A4S1DV84"/>
<dbReference type="InterPro" id="IPR026444">
    <property type="entry name" value="Secre_tail"/>
</dbReference>
<evidence type="ECO:0000256" key="4">
    <source>
        <dbReference type="ARBA" id="ARBA00022801"/>
    </source>
</evidence>
<dbReference type="Proteomes" id="UP000307602">
    <property type="component" value="Unassembled WGS sequence"/>
</dbReference>